<gene>
    <name evidence="1" type="ORF">AFUS01_LOCUS30526</name>
</gene>
<organism evidence="1 2">
    <name type="scientific">Allacma fusca</name>
    <dbReference type="NCBI Taxonomy" id="39272"/>
    <lineage>
        <taxon>Eukaryota</taxon>
        <taxon>Metazoa</taxon>
        <taxon>Ecdysozoa</taxon>
        <taxon>Arthropoda</taxon>
        <taxon>Hexapoda</taxon>
        <taxon>Collembola</taxon>
        <taxon>Symphypleona</taxon>
        <taxon>Sminthuridae</taxon>
        <taxon>Allacma</taxon>
    </lineage>
</organism>
<proteinExistence type="predicted"/>
<reference evidence="1" key="1">
    <citation type="submission" date="2021-06" db="EMBL/GenBank/DDBJ databases">
        <authorList>
            <person name="Hodson N. C."/>
            <person name="Mongue J. A."/>
            <person name="Jaron S. K."/>
        </authorList>
    </citation>
    <scope>NUCLEOTIDE SEQUENCE</scope>
</reference>
<feature type="non-terminal residue" evidence="1">
    <location>
        <position position="1"/>
    </location>
</feature>
<protein>
    <submittedName>
        <fullName evidence="1">Uncharacterized protein</fullName>
    </submittedName>
</protein>
<evidence type="ECO:0000313" key="2">
    <source>
        <dbReference type="Proteomes" id="UP000708208"/>
    </source>
</evidence>
<comment type="caution">
    <text evidence="1">The sequence shown here is derived from an EMBL/GenBank/DDBJ whole genome shotgun (WGS) entry which is preliminary data.</text>
</comment>
<dbReference type="EMBL" id="CAJVCH010469702">
    <property type="protein sequence ID" value="CAG7820120.1"/>
    <property type="molecule type" value="Genomic_DNA"/>
</dbReference>
<sequence length="88" mass="10541">WPKWMYGALASYDYYGQKASRSVKKLCGRCVIVWIMSSFKILFNYSNDDVTHIRHLREFRTQQQFIHRNEYYYRSPPSSPLLGLSLNL</sequence>
<accession>A0A8J2PMH5</accession>
<evidence type="ECO:0000313" key="1">
    <source>
        <dbReference type="EMBL" id="CAG7820120.1"/>
    </source>
</evidence>
<keyword evidence="2" id="KW-1185">Reference proteome</keyword>
<dbReference type="AlphaFoldDB" id="A0A8J2PMH5"/>
<name>A0A8J2PMH5_9HEXA</name>
<dbReference type="Proteomes" id="UP000708208">
    <property type="component" value="Unassembled WGS sequence"/>
</dbReference>